<comment type="caution">
    <text evidence="1">The sequence shown here is derived from an EMBL/GenBank/DDBJ whole genome shotgun (WGS) entry which is preliminary data.</text>
</comment>
<organism evidence="1 2">
    <name type="scientific">Metschnikowia bicuspidata var. bicuspidata NRRL YB-4993</name>
    <dbReference type="NCBI Taxonomy" id="869754"/>
    <lineage>
        <taxon>Eukaryota</taxon>
        <taxon>Fungi</taxon>
        <taxon>Dikarya</taxon>
        <taxon>Ascomycota</taxon>
        <taxon>Saccharomycotina</taxon>
        <taxon>Pichiomycetes</taxon>
        <taxon>Metschnikowiaceae</taxon>
        <taxon>Metschnikowia</taxon>
    </lineage>
</organism>
<reference evidence="1 2" key="1">
    <citation type="submission" date="2016-05" db="EMBL/GenBank/DDBJ databases">
        <title>Comparative genomics of biotechnologically important yeasts.</title>
        <authorList>
            <consortium name="DOE Joint Genome Institute"/>
            <person name="Riley R."/>
            <person name="Haridas S."/>
            <person name="Wolfe K.H."/>
            <person name="Lopes M.R."/>
            <person name="Hittinger C.T."/>
            <person name="Goker M."/>
            <person name="Salamov A."/>
            <person name="Wisecaver J."/>
            <person name="Long T.M."/>
            <person name="Aerts A.L."/>
            <person name="Barry K."/>
            <person name="Choi C."/>
            <person name="Clum A."/>
            <person name="Coughlan A.Y."/>
            <person name="Deshpande S."/>
            <person name="Douglass A.P."/>
            <person name="Hanson S.J."/>
            <person name="Klenk H.-P."/>
            <person name="LaButti K."/>
            <person name="Lapidus A."/>
            <person name="Lindquist E."/>
            <person name="Lipzen A."/>
            <person name="Meier-kolthoff J.P."/>
            <person name="Ohm R.A."/>
            <person name="Otillar R.P."/>
            <person name="Pangilinan J."/>
            <person name="Peng Y."/>
            <person name="Rokas A."/>
            <person name="Rosa C.A."/>
            <person name="Scheuner C."/>
            <person name="Sibirny A.A."/>
            <person name="Slot J.C."/>
            <person name="Stielow J.B."/>
            <person name="Sun H."/>
            <person name="Kurtzman C.P."/>
            <person name="Blackwell M."/>
            <person name="Grigoriev I.V."/>
            <person name="Jeffries T.W."/>
        </authorList>
    </citation>
    <scope>NUCLEOTIDE SEQUENCE [LARGE SCALE GENOMIC DNA]</scope>
    <source>
        <strain evidence="1 2">NRRL YB-4993</strain>
    </source>
</reference>
<dbReference type="GeneID" id="30027476"/>
<protein>
    <submittedName>
        <fullName evidence="1">Uncharacterized protein</fullName>
    </submittedName>
</protein>
<keyword evidence="2" id="KW-1185">Reference proteome</keyword>
<proteinExistence type="predicted"/>
<dbReference type="AlphaFoldDB" id="A0A1A0HDH4"/>
<gene>
    <name evidence="1" type="ORF">METBIDRAFT_143596</name>
</gene>
<dbReference type="EMBL" id="LXTC01000002">
    <property type="protein sequence ID" value="OBA21978.1"/>
    <property type="molecule type" value="Genomic_DNA"/>
</dbReference>
<evidence type="ECO:0000313" key="2">
    <source>
        <dbReference type="Proteomes" id="UP000092555"/>
    </source>
</evidence>
<evidence type="ECO:0000313" key="1">
    <source>
        <dbReference type="EMBL" id="OBA21978.1"/>
    </source>
</evidence>
<name>A0A1A0HDH4_9ASCO</name>
<accession>A0A1A0HDH4</accession>
<sequence>MRRWIWARYRARRLWLGFRSRAPSHSIQTNMSCMVARGGRRTAVSGKSGDGPKGPSAVEKTGASYELHIRRALRFLALAVFSNSAFSTRPWFQDWRAGSSPAKWLRRCRPSEGSLISV</sequence>
<dbReference type="RefSeq" id="XP_018712474.1">
    <property type="nucleotide sequence ID" value="XM_018854500.1"/>
</dbReference>
<dbReference type="Proteomes" id="UP000092555">
    <property type="component" value="Unassembled WGS sequence"/>
</dbReference>